<dbReference type="InterPro" id="IPR039426">
    <property type="entry name" value="TonB-dep_rcpt-like"/>
</dbReference>
<dbReference type="AlphaFoldDB" id="A0A9E2W3J6"/>
<dbReference type="Pfam" id="PF00593">
    <property type="entry name" value="TonB_dep_Rec_b-barrel"/>
    <property type="match status" value="1"/>
</dbReference>
<comment type="caution">
    <text evidence="5">The sequence shown here is derived from an EMBL/GenBank/DDBJ whole genome shotgun (WGS) entry which is preliminary data.</text>
</comment>
<keyword evidence="5" id="KW-0675">Receptor</keyword>
<comment type="subcellular location">
    <subcellularLocation>
        <location evidence="1">Cell outer membrane</location>
        <topology evidence="1">Multi-pass membrane protein</topology>
    </subcellularLocation>
</comment>
<dbReference type="GO" id="GO:0009279">
    <property type="term" value="C:cell outer membrane"/>
    <property type="evidence" value="ECO:0007669"/>
    <property type="project" value="UniProtKB-SubCell"/>
</dbReference>
<evidence type="ECO:0000256" key="1">
    <source>
        <dbReference type="PROSITE-ProRule" id="PRU01360"/>
    </source>
</evidence>
<dbReference type="Pfam" id="PF13715">
    <property type="entry name" value="CarbopepD_reg_2"/>
    <property type="match status" value="1"/>
</dbReference>
<keyword evidence="1 2" id="KW-0472">Membrane</keyword>
<organism evidence="5 6">
    <name type="scientific">Pinibacter aurantiacus</name>
    <dbReference type="NCBI Taxonomy" id="2851599"/>
    <lineage>
        <taxon>Bacteria</taxon>
        <taxon>Pseudomonadati</taxon>
        <taxon>Bacteroidota</taxon>
        <taxon>Chitinophagia</taxon>
        <taxon>Chitinophagales</taxon>
        <taxon>Chitinophagaceae</taxon>
        <taxon>Pinibacter</taxon>
    </lineage>
</organism>
<reference evidence="5" key="1">
    <citation type="submission" date="2021-06" db="EMBL/GenBank/DDBJ databases">
        <authorList>
            <person name="Huq M.A."/>
        </authorList>
    </citation>
    <scope>NUCLEOTIDE SEQUENCE</scope>
    <source>
        <strain evidence="5">MAH-26</strain>
    </source>
</reference>
<evidence type="ECO:0000313" key="5">
    <source>
        <dbReference type="EMBL" id="MBV4356854.1"/>
    </source>
</evidence>
<evidence type="ECO:0000259" key="4">
    <source>
        <dbReference type="Pfam" id="PF07715"/>
    </source>
</evidence>
<dbReference type="InterPro" id="IPR023996">
    <property type="entry name" value="TonB-dep_OMP_SusC/RagA"/>
</dbReference>
<dbReference type="EMBL" id="JAHSPG010000003">
    <property type="protein sequence ID" value="MBV4356854.1"/>
    <property type="molecule type" value="Genomic_DNA"/>
</dbReference>
<sequence length="982" mass="107347">MHTGRRRGLHSLKPVILAVIICCVQIVALAQTTVKGTIKNEKGEPVPSVSVKVKNAQGGTQTDMNGAFSLTVPDNATLVLSSIGYENQEIKAGSAMNITMKSLGTALTDVVVIGYGTQKKKELTGAISTVTSKDFQTGVIVTPEQLIAGKVAGVSITTAGGAPGSAVQIRIRGGASLNASNDPLLVIDGLPLSNTNIYGTSNPLSLVNPNDIESFTVLKDAASTAIYGSRASNGVIIVTTKKGRAGKPTYNFSSQVSAGTISKYVDVLSAAQFRGYVDSLGTAPQKALMGKANTNWQKEIYQTAIGTDNNISVVGGSKALPVRVSAGYLNQQGILKTDKLERGTAAISLSPRLFDNHLKIDLNLKGAVSKTRFANNAAIAAAVQFDPTQPVYTNNKYGNYFEWETTDQGVTSLNKLATRNPVSLLELYNNNSNVQRSFGNAQFDYSFHFLPELHANLNLGYDVGEGKGTVKVPAYAAQNYLDSGQNNQYKNKISNKMLEFYFNYTKDLASIKSTINATAGYGYYNNNSTNYNYPSVRANGNIIPGTEQKYPFAKPENTILSYYGRLIYTYNTKYILAASLRTDGSSKFAKENRWGVFPSAAFTWRMAQEEFLKNSKAVSDLNLRLSYGITGNQDGIDNYPYQLVFGTSDNSSMVKVDGTYINMATPTAVDPNIRWEQTASYDAGLDYGFLNNRITGSLDFYFKKTKDLLNKIPVPAGSNFGSELLTNVGNVENKGVELTIGATPVKTKDFSWDVNFNVAYNDIKITNLTASKDSSFAGNLYGNGVQINSVGYSPGAFYVWRQLYSKEGKPVEGVYEDKNGDNVINQSDYYRYKTPFPKWIMGFTTNFNYRKWTLSTTLRANIGNYMYNNVAAGLGLQKNIINPLGYLGNSTTDVLYTGFVDGQTHSDYYVQNASFLKMDNLGVSYKIGRVFNNRMNMTVRANCQNVFTVTKYTGLDPEISGGYDNNLYPRPRTYILGINLQF</sequence>
<feature type="domain" description="TonB-dependent receptor plug" evidence="4">
    <location>
        <begin position="119"/>
        <end position="235"/>
    </location>
</feature>
<dbReference type="Pfam" id="PF07715">
    <property type="entry name" value="Plug"/>
    <property type="match status" value="1"/>
</dbReference>
<evidence type="ECO:0000259" key="3">
    <source>
        <dbReference type="Pfam" id="PF00593"/>
    </source>
</evidence>
<dbReference type="InterPro" id="IPR000531">
    <property type="entry name" value="Beta-barrel_TonB"/>
</dbReference>
<keyword evidence="6" id="KW-1185">Reference proteome</keyword>
<dbReference type="PROSITE" id="PS52016">
    <property type="entry name" value="TONB_DEPENDENT_REC_3"/>
    <property type="match status" value="1"/>
</dbReference>
<proteinExistence type="inferred from homology"/>
<keyword evidence="1" id="KW-0998">Cell outer membrane</keyword>
<keyword evidence="2" id="KW-0798">TonB box</keyword>
<evidence type="ECO:0000313" key="6">
    <source>
        <dbReference type="Proteomes" id="UP000812270"/>
    </source>
</evidence>
<feature type="domain" description="TonB-dependent receptor-like beta-barrel" evidence="3">
    <location>
        <begin position="392"/>
        <end position="946"/>
    </location>
</feature>
<dbReference type="InterPro" id="IPR012910">
    <property type="entry name" value="Plug_dom"/>
</dbReference>
<dbReference type="NCBIfam" id="TIGR04056">
    <property type="entry name" value="OMP_RagA_SusC"/>
    <property type="match status" value="1"/>
</dbReference>
<protein>
    <submittedName>
        <fullName evidence="5">TonB-dependent receptor</fullName>
    </submittedName>
</protein>
<gene>
    <name evidence="5" type="ORF">KTO63_06855</name>
</gene>
<keyword evidence="1" id="KW-1134">Transmembrane beta strand</keyword>
<dbReference type="InterPro" id="IPR023997">
    <property type="entry name" value="TonB-dep_OMP_SusC/RagA_CS"/>
</dbReference>
<dbReference type="NCBIfam" id="TIGR04057">
    <property type="entry name" value="SusC_RagA_signa"/>
    <property type="match status" value="1"/>
</dbReference>
<keyword evidence="1" id="KW-0812">Transmembrane</keyword>
<name>A0A9E2W3J6_9BACT</name>
<dbReference type="Proteomes" id="UP000812270">
    <property type="component" value="Unassembled WGS sequence"/>
</dbReference>
<evidence type="ECO:0000256" key="2">
    <source>
        <dbReference type="RuleBase" id="RU003357"/>
    </source>
</evidence>
<accession>A0A9E2W3J6</accession>
<comment type="similarity">
    <text evidence="1 2">Belongs to the TonB-dependent receptor family.</text>
</comment>
<keyword evidence="1" id="KW-0813">Transport</keyword>